<dbReference type="InterPro" id="IPR011989">
    <property type="entry name" value="ARM-like"/>
</dbReference>
<reference evidence="2 3" key="1">
    <citation type="journal article" date="2014" name="Genome Announc.">
        <title>Complete Genome Sequence of Hyphomicrobium nitrativorans Strain NL23, a Denitrifying Bacterium Isolated from Biofilm of a Methanol-Fed Denitrification System Treating Seawater at the Montreal Biodome.</title>
        <authorList>
            <person name="Martineau C."/>
            <person name="Villeneuve C."/>
            <person name="Mauffrey F."/>
            <person name="Villemur R."/>
        </authorList>
    </citation>
    <scope>NUCLEOTIDE SEQUENCE [LARGE SCALE GENOMIC DNA]</scope>
    <source>
        <strain evidence="2">NL23</strain>
    </source>
</reference>
<dbReference type="RefSeq" id="WP_023788663.1">
    <property type="nucleotide sequence ID" value="NC_022997.1"/>
</dbReference>
<dbReference type="HOGENOM" id="CLU_331979_0_0_5"/>
<accession>V5SIS3</accession>
<feature type="region of interest" description="Disordered" evidence="1">
    <location>
        <begin position="843"/>
        <end position="862"/>
    </location>
</feature>
<dbReference type="PATRIC" id="fig|1029756.8.peg.3510"/>
<dbReference type="KEGG" id="hni:W911_16855"/>
<dbReference type="Proteomes" id="UP000018542">
    <property type="component" value="Chromosome"/>
</dbReference>
<keyword evidence="3" id="KW-1185">Reference proteome</keyword>
<gene>
    <name evidence="2" type="ORF">W911_16855</name>
</gene>
<evidence type="ECO:0000313" key="3">
    <source>
        <dbReference type="Proteomes" id="UP000018542"/>
    </source>
</evidence>
<dbReference type="SUPFAM" id="SSF48371">
    <property type="entry name" value="ARM repeat"/>
    <property type="match status" value="1"/>
</dbReference>
<sequence length="862" mass="94541">MRTDKRIQEAVEAGQKNQRTMLLVRNWCSHMKVRRMGGVGLIEMQTRLPIGHHSLECPHAAAAGMATWDLADAAVDFYDRNCAGCSHRKPVGFPNIFELVAARDKAKAEKEEEAKAYQEKVASELARRDAAREAIRQELSPVQATVLDQLRELDHNPTSERVTQLVETAKVAPEHFTASVQDHLMELLDIGGWYRSEACLGVLEALGAPADKLCNAALKALGAHDAVHEAAALVLKHAAAADEKLIAKALSSLIGLANPKPCPIMGGRQQVDPRPLQVLFRHHPKAVKEGIERILDSNSAYRVETAARGIEAISESDPAFAVGFATTLVSKLVRANHLLQDLDERDFEQTGVIRKAIAAAFAYSPDEVDKIIQGFVVGADDDGRAAIVSIYNAVFRDLQFGRGRFGAEKVPPTNAHALAFKRLIWAATSMQGTETLQALQSALHGELYDLAPLATQEIDSLLGASALLDDKLNTKTSPLLTGIQDPVPQELAELEQWNRQGTLSGLQETFVRWACQAARAGGMPAVETVLAFFRQLPEDRENLRAAFIGNMHKMISGNETLNAILPDFYSALVGGSQLCRSSAASALGEFAGRRHNDLPDLVYEAFVPLLTDPFVIVHQAAVRALERFTLPEALAPQARNALVVLVMTYAQSRSNDRFLLDCLELLCGRYEPGPELEPQLASTVLALLKRAKPSEVSRDIRFWGRRLRNHARFGDLLLHLLQDREAIGYHADNLYSELKKLPHHVIQANLNAIERFGLLGNQVIRGRSGFIVGLLSEAGAGEKVLNVARAAYAAIEDTAWNKPAKLDAELRMIACEYEHAIASGDSAGLAGVGQRWRRAHKEREVDLATHKQRRDPLRGLLG</sequence>
<organism evidence="2 3">
    <name type="scientific">Hyphomicrobium nitrativorans NL23</name>
    <dbReference type="NCBI Taxonomy" id="1029756"/>
    <lineage>
        <taxon>Bacteria</taxon>
        <taxon>Pseudomonadati</taxon>
        <taxon>Pseudomonadota</taxon>
        <taxon>Alphaproteobacteria</taxon>
        <taxon>Hyphomicrobiales</taxon>
        <taxon>Hyphomicrobiaceae</taxon>
        <taxon>Hyphomicrobium</taxon>
    </lineage>
</organism>
<evidence type="ECO:0000256" key="1">
    <source>
        <dbReference type="SAM" id="MobiDB-lite"/>
    </source>
</evidence>
<dbReference type="EMBL" id="CP006912">
    <property type="protein sequence ID" value="AHB50443.1"/>
    <property type="molecule type" value="Genomic_DNA"/>
</dbReference>
<dbReference type="OrthoDB" id="8477603at2"/>
<protein>
    <submittedName>
        <fullName evidence="2">Uncharacterized protein</fullName>
    </submittedName>
</protein>
<name>V5SIS3_9HYPH</name>
<dbReference type="AlphaFoldDB" id="V5SIS3"/>
<dbReference type="Gene3D" id="1.25.10.10">
    <property type="entry name" value="Leucine-rich Repeat Variant"/>
    <property type="match status" value="1"/>
</dbReference>
<proteinExistence type="predicted"/>
<dbReference type="InterPro" id="IPR016024">
    <property type="entry name" value="ARM-type_fold"/>
</dbReference>
<evidence type="ECO:0000313" key="2">
    <source>
        <dbReference type="EMBL" id="AHB50443.1"/>
    </source>
</evidence>